<name>A0A016WY02_9BILA</name>
<sequence length="86" mass="9848">MHLFVGVALFCVISLLEQVEAAPIEKILTETTELTRLNRESVSTFPGYHSEPLMEENVRLFKCMKEEVRKKLEVPAPGTEDDTKKR</sequence>
<reference evidence="3" key="1">
    <citation type="journal article" date="2015" name="Nat. Genet.">
        <title>The genome and transcriptome of the zoonotic hookworm Ancylostoma ceylanicum identify infection-specific gene families.</title>
        <authorList>
            <person name="Schwarz E.M."/>
            <person name="Hu Y."/>
            <person name="Antoshechkin I."/>
            <person name="Miller M.M."/>
            <person name="Sternberg P.W."/>
            <person name="Aroian R.V."/>
        </authorList>
    </citation>
    <scope>NUCLEOTIDE SEQUENCE</scope>
    <source>
        <strain evidence="3">HY135</strain>
    </source>
</reference>
<proteinExistence type="predicted"/>
<keyword evidence="1" id="KW-0732">Signal</keyword>
<dbReference type="Proteomes" id="UP000024635">
    <property type="component" value="Unassembled WGS sequence"/>
</dbReference>
<organism evidence="2 3">
    <name type="scientific">Ancylostoma ceylanicum</name>
    <dbReference type="NCBI Taxonomy" id="53326"/>
    <lineage>
        <taxon>Eukaryota</taxon>
        <taxon>Metazoa</taxon>
        <taxon>Ecdysozoa</taxon>
        <taxon>Nematoda</taxon>
        <taxon>Chromadorea</taxon>
        <taxon>Rhabditida</taxon>
        <taxon>Rhabditina</taxon>
        <taxon>Rhabditomorpha</taxon>
        <taxon>Strongyloidea</taxon>
        <taxon>Ancylostomatidae</taxon>
        <taxon>Ancylostomatinae</taxon>
        <taxon>Ancylostoma</taxon>
    </lineage>
</organism>
<gene>
    <name evidence="2" type="primary">Acey_s0453.g1717</name>
    <name evidence="2" type="ORF">Y032_0453g1717</name>
</gene>
<evidence type="ECO:0000313" key="3">
    <source>
        <dbReference type="Proteomes" id="UP000024635"/>
    </source>
</evidence>
<feature type="signal peptide" evidence="1">
    <location>
        <begin position="1"/>
        <end position="21"/>
    </location>
</feature>
<feature type="chain" id="PRO_5001492150" evidence="1">
    <location>
        <begin position="22"/>
        <end position="86"/>
    </location>
</feature>
<dbReference type="AlphaFoldDB" id="A0A016WY02"/>
<comment type="caution">
    <text evidence="2">The sequence shown here is derived from an EMBL/GenBank/DDBJ whole genome shotgun (WGS) entry which is preliminary data.</text>
</comment>
<evidence type="ECO:0000313" key="2">
    <source>
        <dbReference type="EMBL" id="EYC44699.1"/>
    </source>
</evidence>
<accession>A0A016WY02</accession>
<evidence type="ECO:0000256" key="1">
    <source>
        <dbReference type="SAM" id="SignalP"/>
    </source>
</evidence>
<protein>
    <submittedName>
        <fullName evidence="2">Uncharacterized protein</fullName>
    </submittedName>
</protein>
<keyword evidence="3" id="KW-1185">Reference proteome</keyword>
<dbReference type="EMBL" id="JARK01000053">
    <property type="protein sequence ID" value="EYC44699.1"/>
    <property type="molecule type" value="Genomic_DNA"/>
</dbReference>